<dbReference type="GO" id="GO:0003723">
    <property type="term" value="F:RNA binding"/>
    <property type="evidence" value="ECO:0007669"/>
    <property type="project" value="InterPro"/>
</dbReference>
<accession>A0A8B8FIE5</accession>
<feature type="domain" description="A to I editase" evidence="1">
    <location>
        <begin position="98"/>
        <end position="303"/>
    </location>
</feature>
<dbReference type="SMART" id="SM00597">
    <property type="entry name" value="ZnF_TTF"/>
    <property type="match status" value="1"/>
</dbReference>
<dbReference type="RefSeq" id="XP_025410478.1">
    <property type="nucleotide sequence ID" value="XM_025554693.1"/>
</dbReference>
<dbReference type="OrthoDB" id="6775368at2759"/>
<dbReference type="GO" id="GO:0006396">
    <property type="term" value="P:RNA processing"/>
    <property type="evidence" value="ECO:0007669"/>
    <property type="project" value="InterPro"/>
</dbReference>
<dbReference type="InterPro" id="IPR006580">
    <property type="entry name" value="Znf_TTF"/>
</dbReference>
<proteinExistence type="predicted"/>
<dbReference type="PROSITE" id="PS50141">
    <property type="entry name" value="A_DEAMIN_EDITASE"/>
    <property type="match status" value="1"/>
</dbReference>
<protein>
    <submittedName>
        <fullName evidence="3">Zinc finger protein 862-like</fullName>
    </submittedName>
</protein>
<evidence type="ECO:0000313" key="2">
    <source>
        <dbReference type="Proteomes" id="UP000694846"/>
    </source>
</evidence>
<dbReference type="InterPro" id="IPR002466">
    <property type="entry name" value="A_deamin"/>
</dbReference>
<evidence type="ECO:0000259" key="1">
    <source>
        <dbReference type="PROSITE" id="PS50141"/>
    </source>
</evidence>
<organism evidence="2 3">
    <name type="scientific">Sipha flava</name>
    <name type="common">yellow sugarcane aphid</name>
    <dbReference type="NCBI Taxonomy" id="143950"/>
    <lineage>
        <taxon>Eukaryota</taxon>
        <taxon>Metazoa</taxon>
        <taxon>Ecdysozoa</taxon>
        <taxon>Arthropoda</taxon>
        <taxon>Hexapoda</taxon>
        <taxon>Insecta</taxon>
        <taxon>Pterygota</taxon>
        <taxon>Neoptera</taxon>
        <taxon>Paraneoptera</taxon>
        <taxon>Hemiptera</taxon>
        <taxon>Sternorrhyncha</taxon>
        <taxon>Aphidomorpha</taxon>
        <taxon>Aphidoidea</taxon>
        <taxon>Aphididae</taxon>
        <taxon>Sipha</taxon>
    </lineage>
</organism>
<dbReference type="AlphaFoldDB" id="A0A8B8FIE5"/>
<dbReference type="GeneID" id="112683597"/>
<reference evidence="3" key="1">
    <citation type="submission" date="2025-08" db="UniProtKB">
        <authorList>
            <consortium name="RefSeq"/>
        </authorList>
    </citation>
    <scope>IDENTIFICATION</scope>
    <source>
        <tissue evidence="3">Whole body</tissue>
    </source>
</reference>
<dbReference type="PANTHER" id="PTHR45749">
    <property type="match status" value="1"/>
</dbReference>
<evidence type="ECO:0000313" key="3">
    <source>
        <dbReference type="RefSeq" id="XP_025410478.1"/>
    </source>
</evidence>
<name>A0A8B8FIE5_9HEMI</name>
<sequence>MSKRKNNPILDMYWKKQDNVDDPPVIPSPASPTEIIEDQEDQNIRKVLKNYSYQKNWEKSFNWLYYNIKKGGAFCKVCEKFLSSNHSALQKSKGIFICTPFINYRKATGKTGKLLKHANSENHAKALALNELFLHGKNEPIHTQMIQQSNSEKLQNRINFSTFVHSVYFLAKEEIPHTTKYEPLLNKVVLKQNQSLLEWMQKQSDRSNYMSKNTAIEILNCIDTVFETRDSNELKNKYLSLMADESTNIKNICEMTIIIRFVKDCGEIRELFLCILELSGTNAETITETIDRELKKRELDYSK</sequence>
<dbReference type="GO" id="GO:0004000">
    <property type="term" value="F:adenosine deaminase activity"/>
    <property type="evidence" value="ECO:0007669"/>
    <property type="project" value="InterPro"/>
</dbReference>
<dbReference type="PANTHER" id="PTHR45749:SF21">
    <property type="entry name" value="DUF4371 DOMAIN-CONTAINING PROTEIN"/>
    <property type="match status" value="1"/>
</dbReference>
<dbReference type="Proteomes" id="UP000694846">
    <property type="component" value="Unplaced"/>
</dbReference>
<gene>
    <name evidence="3" type="primary">LOC112683597</name>
</gene>
<keyword evidence="2" id="KW-1185">Reference proteome</keyword>